<dbReference type="InterPro" id="IPR000719">
    <property type="entry name" value="Prot_kinase_dom"/>
</dbReference>
<proteinExistence type="predicted"/>
<evidence type="ECO:0000256" key="2">
    <source>
        <dbReference type="ARBA" id="ARBA00022741"/>
    </source>
</evidence>
<dbReference type="RefSeq" id="WP_272426265.1">
    <property type="nucleotide sequence ID" value="NZ_JAGTJJ010000043.1"/>
</dbReference>
<feature type="compositionally biased region" description="Low complexity" evidence="6">
    <location>
        <begin position="533"/>
        <end position="549"/>
    </location>
</feature>
<dbReference type="SMART" id="SM00220">
    <property type="entry name" value="S_TKc"/>
    <property type="match status" value="1"/>
</dbReference>
<keyword evidence="10" id="KW-1185">Reference proteome</keyword>
<evidence type="ECO:0000256" key="6">
    <source>
        <dbReference type="SAM" id="MobiDB-lite"/>
    </source>
</evidence>
<evidence type="ECO:0000313" key="9">
    <source>
        <dbReference type="EMBL" id="MDC3986741.1"/>
    </source>
</evidence>
<dbReference type="Proteomes" id="UP001151081">
    <property type="component" value="Unassembled WGS sequence"/>
</dbReference>
<feature type="compositionally biased region" description="Low complexity" evidence="6">
    <location>
        <begin position="562"/>
        <end position="626"/>
    </location>
</feature>
<reference evidence="9 10" key="1">
    <citation type="submission" date="2021-04" db="EMBL/GenBank/DDBJ databases">
        <title>Genome analysis of Polyangium sp.</title>
        <authorList>
            <person name="Li Y."/>
            <person name="Wang J."/>
        </authorList>
    </citation>
    <scope>NUCLEOTIDE SEQUENCE [LARGE SCALE GENOMIC DNA]</scope>
    <source>
        <strain evidence="9 10">SDU14</strain>
    </source>
</reference>
<evidence type="ECO:0000256" key="7">
    <source>
        <dbReference type="SAM" id="Phobius"/>
    </source>
</evidence>
<dbReference type="GO" id="GO:0005524">
    <property type="term" value="F:ATP binding"/>
    <property type="evidence" value="ECO:0007669"/>
    <property type="project" value="UniProtKB-UniRule"/>
</dbReference>
<evidence type="ECO:0000256" key="1">
    <source>
        <dbReference type="ARBA" id="ARBA00022679"/>
    </source>
</evidence>
<feature type="binding site" evidence="5">
    <location>
        <position position="40"/>
    </location>
    <ligand>
        <name>ATP</name>
        <dbReference type="ChEBI" id="CHEBI:30616"/>
    </ligand>
</feature>
<evidence type="ECO:0000256" key="5">
    <source>
        <dbReference type="PROSITE-ProRule" id="PRU10141"/>
    </source>
</evidence>
<name>A0A9X3XEP9_9BACT</name>
<keyword evidence="9" id="KW-0723">Serine/threonine-protein kinase</keyword>
<evidence type="ECO:0000256" key="3">
    <source>
        <dbReference type="ARBA" id="ARBA00022777"/>
    </source>
</evidence>
<keyword evidence="4 5" id="KW-0067">ATP-binding</keyword>
<dbReference type="InterPro" id="IPR011009">
    <property type="entry name" value="Kinase-like_dom_sf"/>
</dbReference>
<organism evidence="9 10">
    <name type="scientific">Polyangium jinanense</name>
    <dbReference type="NCBI Taxonomy" id="2829994"/>
    <lineage>
        <taxon>Bacteria</taxon>
        <taxon>Pseudomonadati</taxon>
        <taxon>Myxococcota</taxon>
        <taxon>Polyangia</taxon>
        <taxon>Polyangiales</taxon>
        <taxon>Polyangiaceae</taxon>
        <taxon>Polyangium</taxon>
    </lineage>
</organism>
<dbReference type="SUPFAM" id="SSF56112">
    <property type="entry name" value="Protein kinase-like (PK-like)"/>
    <property type="match status" value="1"/>
</dbReference>
<dbReference type="Gene3D" id="1.10.510.10">
    <property type="entry name" value="Transferase(Phosphotransferase) domain 1"/>
    <property type="match status" value="1"/>
</dbReference>
<dbReference type="PROSITE" id="PS00107">
    <property type="entry name" value="PROTEIN_KINASE_ATP"/>
    <property type="match status" value="1"/>
</dbReference>
<dbReference type="InterPro" id="IPR008271">
    <property type="entry name" value="Ser/Thr_kinase_AS"/>
</dbReference>
<evidence type="ECO:0000313" key="10">
    <source>
        <dbReference type="Proteomes" id="UP001151081"/>
    </source>
</evidence>
<dbReference type="Pfam" id="PF00069">
    <property type="entry name" value="Pkinase"/>
    <property type="match status" value="1"/>
</dbReference>
<feature type="transmembrane region" description="Helical" evidence="7">
    <location>
        <begin position="496"/>
        <end position="518"/>
    </location>
</feature>
<dbReference type="PANTHER" id="PTHR43289">
    <property type="entry name" value="MITOGEN-ACTIVATED PROTEIN KINASE KINASE KINASE 20-RELATED"/>
    <property type="match status" value="1"/>
</dbReference>
<feature type="domain" description="Protein kinase" evidence="8">
    <location>
        <begin position="11"/>
        <end position="280"/>
    </location>
</feature>
<dbReference type="PROSITE" id="PS00108">
    <property type="entry name" value="PROTEIN_KINASE_ST"/>
    <property type="match status" value="1"/>
</dbReference>
<keyword evidence="7" id="KW-1133">Transmembrane helix</keyword>
<dbReference type="CDD" id="cd14014">
    <property type="entry name" value="STKc_PknB_like"/>
    <property type="match status" value="1"/>
</dbReference>
<evidence type="ECO:0000259" key="8">
    <source>
        <dbReference type="PROSITE" id="PS50011"/>
    </source>
</evidence>
<dbReference type="PANTHER" id="PTHR43289:SF34">
    <property type="entry name" value="SERINE_THREONINE-PROTEIN KINASE YBDM-RELATED"/>
    <property type="match status" value="1"/>
</dbReference>
<protein>
    <submittedName>
        <fullName evidence="9">Serine/threonine protein kinase</fullName>
    </submittedName>
</protein>
<dbReference type="EMBL" id="JAGTJJ010000043">
    <property type="protein sequence ID" value="MDC3986741.1"/>
    <property type="molecule type" value="Genomic_DNA"/>
</dbReference>
<accession>A0A9X3XEP9</accession>
<keyword evidence="3 9" id="KW-0418">Kinase</keyword>
<evidence type="ECO:0000256" key="4">
    <source>
        <dbReference type="ARBA" id="ARBA00022840"/>
    </source>
</evidence>
<feature type="region of interest" description="Disordered" evidence="6">
    <location>
        <begin position="527"/>
        <end position="626"/>
    </location>
</feature>
<keyword evidence="1" id="KW-0808">Transferase</keyword>
<dbReference type="PROSITE" id="PS50011">
    <property type="entry name" value="PROTEIN_KINASE_DOM"/>
    <property type="match status" value="1"/>
</dbReference>
<feature type="region of interest" description="Disordered" evidence="6">
    <location>
        <begin position="298"/>
        <end position="335"/>
    </location>
</feature>
<keyword evidence="2 5" id="KW-0547">Nucleotide-binding</keyword>
<comment type="caution">
    <text evidence="9">The sequence shown here is derived from an EMBL/GenBank/DDBJ whole genome shotgun (WGS) entry which is preliminary data.</text>
</comment>
<dbReference type="InterPro" id="IPR017441">
    <property type="entry name" value="Protein_kinase_ATP_BS"/>
</dbReference>
<dbReference type="Gene3D" id="3.30.200.20">
    <property type="entry name" value="Phosphorylase Kinase, domain 1"/>
    <property type="match status" value="1"/>
</dbReference>
<sequence length="642" mass="67524">MKSGDLLGGKYRLEQEIGKGAMGAVWAAFDHATNRRVALKLILPQQKEHLTNDLRQRLMREARACGKLRHRNIVQIFDVGETPQGEPFLVLELLHGQTLGEMLKEKRRIEPAIAARIAGEVASGLAVAHAAQVIHRDLKPANIFLHREEGMPEDTFVAKILDFGVCKNLDSVDSVATQTGTAVGSPAYMSPEQVGMRKDLDHRTDIWSLGIVVYEMLTGGRPFVGSVQDVIRHILITPVPPPSSKVRDVPPELDAIVARCTAGKRDERYASTEEVSRALLMLAGMPRPMTRKATFTGVDQPIPQATGPQRKPTFTGVDQPIPQATGPQRTPTFTPMDATAPLPGAMPRAGMGSTPEEDDESDLAATLPLQGRMLMDMRRRAPQAARGEDASTGTQLLQPNLPVASPAPAWKEEMQQALAAHRQSYVALEGVVPEQASNGQTQMVTEAHMPRLPTMDPSGTTSAAGALAHGTGGYPAAPMPMMGPAMMAGRPKRRKGVLFGVMGVGVAAAIGVVGLLLVNAGNVDSGGASSNGAGETPEAARSAAAVPAVQELPRPPVKVEVTAQPTASSAPTAGPSEAATAAPVVTATSASAPMPPAAATAATPHAPTSTYTAPTTKPTTQVAKPAQKTPVCTGVGLFRKCK</sequence>
<gene>
    <name evidence="9" type="ORF">KEG57_40080</name>
</gene>
<dbReference type="GO" id="GO:0004674">
    <property type="term" value="F:protein serine/threonine kinase activity"/>
    <property type="evidence" value="ECO:0007669"/>
    <property type="project" value="UniProtKB-KW"/>
</dbReference>
<keyword evidence="7" id="KW-0812">Transmembrane</keyword>
<keyword evidence="7" id="KW-0472">Membrane</keyword>
<dbReference type="AlphaFoldDB" id="A0A9X3XEP9"/>